<gene>
    <name evidence="1" type="ORF">AMTR_s00005p00080120</name>
</gene>
<proteinExistence type="predicted"/>
<dbReference type="Proteomes" id="UP000017836">
    <property type="component" value="Unassembled WGS sequence"/>
</dbReference>
<dbReference type="EMBL" id="KI393866">
    <property type="protein sequence ID" value="ERN06740.1"/>
    <property type="molecule type" value="Genomic_DNA"/>
</dbReference>
<name>W1PI17_AMBTC</name>
<protein>
    <submittedName>
        <fullName evidence="1">Uncharacterized protein</fullName>
    </submittedName>
</protein>
<dbReference type="HOGENOM" id="CLU_2925641_0_0_1"/>
<dbReference type="AlphaFoldDB" id="W1PI17"/>
<keyword evidence="2" id="KW-1185">Reference proteome</keyword>
<reference evidence="2" key="1">
    <citation type="journal article" date="2013" name="Science">
        <title>The Amborella genome and the evolution of flowering plants.</title>
        <authorList>
            <consortium name="Amborella Genome Project"/>
        </authorList>
    </citation>
    <scope>NUCLEOTIDE SEQUENCE [LARGE SCALE GENOMIC DNA]</scope>
</reference>
<dbReference type="Gramene" id="ERN06740">
    <property type="protein sequence ID" value="ERN06740"/>
    <property type="gene ID" value="AMTR_s00005p00080120"/>
</dbReference>
<evidence type="ECO:0000313" key="1">
    <source>
        <dbReference type="EMBL" id="ERN06740.1"/>
    </source>
</evidence>
<organism evidence="1 2">
    <name type="scientific">Amborella trichopoda</name>
    <dbReference type="NCBI Taxonomy" id="13333"/>
    <lineage>
        <taxon>Eukaryota</taxon>
        <taxon>Viridiplantae</taxon>
        <taxon>Streptophyta</taxon>
        <taxon>Embryophyta</taxon>
        <taxon>Tracheophyta</taxon>
        <taxon>Spermatophyta</taxon>
        <taxon>Magnoliopsida</taxon>
        <taxon>Amborellales</taxon>
        <taxon>Amborellaceae</taxon>
        <taxon>Amborella</taxon>
    </lineage>
</organism>
<sequence length="61" mass="6995">MATNKSSELLVRRAYCHVDQSMLGNHHAAKSYWLILGPQPQLPQLGLSGARPHFDIRDRRR</sequence>
<accession>W1PI17</accession>
<evidence type="ECO:0000313" key="2">
    <source>
        <dbReference type="Proteomes" id="UP000017836"/>
    </source>
</evidence>